<dbReference type="Gene3D" id="3.40.190.10">
    <property type="entry name" value="Periplasmic binding protein-like II"/>
    <property type="match status" value="2"/>
</dbReference>
<gene>
    <name evidence="4" type="ORF">GJV18_13970</name>
</gene>
<dbReference type="SMART" id="SM00062">
    <property type="entry name" value="PBPb"/>
    <property type="match status" value="1"/>
</dbReference>
<evidence type="ECO:0000313" key="5">
    <source>
        <dbReference type="Proteomes" id="UP000429555"/>
    </source>
</evidence>
<keyword evidence="2" id="KW-0732">Signal</keyword>
<reference evidence="4 5" key="1">
    <citation type="submission" date="2019-11" db="EMBL/GenBank/DDBJ databases">
        <title>Pseudomonas flavidum sp. nov., isolated from Baiyang Lake.</title>
        <authorList>
            <person name="Zhao Y."/>
        </authorList>
    </citation>
    <scope>NUCLEOTIDE SEQUENCE [LARGE SCALE GENOMIC DNA]</scope>
    <source>
        <strain evidence="5">R-22-3 w-18</strain>
    </source>
</reference>
<dbReference type="EMBL" id="WKJZ01000002">
    <property type="protein sequence ID" value="MVW76422.1"/>
    <property type="molecule type" value="Genomic_DNA"/>
</dbReference>
<comment type="caution">
    <text evidence="4">The sequence shown here is derived from an EMBL/GenBank/DDBJ whole genome shotgun (WGS) entry which is preliminary data.</text>
</comment>
<proteinExistence type="inferred from homology"/>
<keyword evidence="5" id="KW-1185">Reference proteome</keyword>
<evidence type="ECO:0000256" key="2">
    <source>
        <dbReference type="ARBA" id="ARBA00022729"/>
    </source>
</evidence>
<dbReference type="PANTHER" id="PTHR35936">
    <property type="entry name" value="MEMBRANE-BOUND LYTIC MUREIN TRANSGLYCOSYLASE F"/>
    <property type="match status" value="1"/>
</dbReference>
<dbReference type="PANTHER" id="PTHR35936:SF25">
    <property type="entry name" value="ABC TRANSPORTER SUBSTRATE-BINDING PROTEIN"/>
    <property type="match status" value="1"/>
</dbReference>
<evidence type="ECO:0000259" key="3">
    <source>
        <dbReference type="SMART" id="SM00062"/>
    </source>
</evidence>
<protein>
    <submittedName>
        <fullName evidence="4">Transporter substrate-binding domain-containing protein</fullName>
    </submittedName>
</protein>
<sequence>MLGILALLLLGPSTWATPQLRLATLEYPPYSSEHLPAGGSIVELTRRAFALQGYDAQIDFLPWARVRADLRNGNYQGALALWPKEVKEERLIASRPLFYSELGLFVRRDHGLQFRDLRQLAGHKLGLVRGYGYPQHILEAGLVLEEAVDDISNLRKLQAGRFDLVLLERVVGEHLIAHTPQLRGQLVWQGAVLERIPLLVGFTPPQAGQPNWIAIFEQGLRQLHANGEYMQILRAHNR</sequence>
<dbReference type="Pfam" id="PF00497">
    <property type="entry name" value="SBP_bac_3"/>
    <property type="match status" value="1"/>
</dbReference>
<dbReference type="Proteomes" id="UP000429555">
    <property type="component" value="Unassembled WGS sequence"/>
</dbReference>
<feature type="domain" description="Solute-binding protein family 3/N-terminal" evidence="3">
    <location>
        <begin position="19"/>
        <end position="236"/>
    </location>
</feature>
<evidence type="ECO:0000256" key="1">
    <source>
        <dbReference type="ARBA" id="ARBA00010333"/>
    </source>
</evidence>
<dbReference type="AlphaFoldDB" id="A0A6I4L032"/>
<dbReference type="SUPFAM" id="SSF53850">
    <property type="entry name" value="Periplasmic binding protein-like II"/>
    <property type="match status" value="1"/>
</dbReference>
<name>A0A6I4L032_9PSED</name>
<evidence type="ECO:0000313" key="4">
    <source>
        <dbReference type="EMBL" id="MVW76422.1"/>
    </source>
</evidence>
<comment type="similarity">
    <text evidence="1">Belongs to the bacterial solute-binding protein 3 family.</text>
</comment>
<organism evidence="4 5">
    <name type="scientific">Pseudomonas xionganensis</name>
    <dbReference type="NCBI Taxonomy" id="2654845"/>
    <lineage>
        <taxon>Bacteria</taxon>
        <taxon>Pseudomonadati</taxon>
        <taxon>Pseudomonadota</taxon>
        <taxon>Gammaproteobacteria</taxon>
        <taxon>Pseudomonadales</taxon>
        <taxon>Pseudomonadaceae</taxon>
        <taxon>Pseudomonas</taxon>
    </lineage>
</organism>
<dbReference type="InterPro" id="IPR001638">
    <property type="entry name" value="Solute-binding_3/MltF_N"/>
</dbReference>
<accession>A0A6I4L032</accession>